<reference evidence="8 9" key="1">
    <citation type="submission" date="2015-12" db="EMBL/GenBank/DDBJ databases">
        <authorList>
            <person name="Shamseldin A."/>
            <person name="Moawad H."/>
            <person name="Abd El-Rahim W.M."/>
            <person name="Sadowsky M.J."/>
        </authorList>
    </citation>
    <scope>NUCLEOTIDE SEQUENCE [LARGE SCALE GENOMIC DNA]</scope>
    <source>
        <strain evidence="8 9">D7</strain>
    </source>
</reference>
<dbReference type="PANTHER" id="PTHR30349">
    <property type="entry name" value="PHAGE INTEGRASE-RELATED"/>
    <property type="match status" value="1"/>
</dbReference>
<dbReference type="InterPro" id="IPR004107">
    <property type="entry name" value="Integrase_SAM-like_N"/>
</dbReference>
<comment type="similarity">
    <text evidence="1">Belongs to the 'phage' integrase family.</text>
</comment>
<dbReference type="AlphaFoldDB" id="A0A126Q538"/>
<sequence length="321" mass="37182">MRIAESGQNLLNRISFAVNRLGYRKRTEQTYSYWIKYFLNYNRTKPAQGLCTEDINRFLQHISNRNKSPTSVNAAINAINFFFKHVLEREMGQLDPIHRPKAPKNLPVVFTHQEAMKILRAMHGTHRLMASLLYGSGLRISECVQLRMKDVDLSLRTLHVKCAKGKKDRVTLFPEKLIRPLSQQLQWRKSLHDYDLSLGKGYVELPNSLRKKYPAAEQALGWQYLFPSAIVRMDKTFNVERRWYTSTRTLQKAVKRAIQIAGVHKHGGCHTFCHTFATELLRAGYDIRTIQELLGHTSVQTTQIYTHVVKQGPHEVRSPLD</sequence>
<dbReference type="InterPro" id="IPR044068">
    <property type="entry name" value="CB"/>
</dbReference>
<dbReference type="Proteomes" id="UP000063991">
    <property type="component" value="Chromosome"/>
</dbReference>
<keyword evidence="3 5" id="KW-0238">DNA-binding</keyword>
<dbReference type="InterPro" id="IPR013762">
    <property type="entry name" value="Integrase-like_cat_sf"/>
</dbReference>
<evidence type="ECO:0000256" key="3">
    <source>
        <dbReference type="ARBA" id="ARBA00023125"/>
    </source>
</evidence>
<dbReference type="InterPro" id="IPR050090">
    <property type="entry name" value="Tyrosine_recombinase_XerCD"/>
</dbReference>
<proteinExistence type="inferred from homology"/>
<dbReference type="PROSITE" id="PS51898">
    <property type="entry name" value="TYR_RECOMBINASE"/>
    <property type="match status" value="1"/>
</dbReference>
<dbReference type="InterPro" id="IPR011010">
    <property type="entry name" value="DNA_brk_join_enz"/>
</dbReference>
<dbReference type="PANTHER" id="PTHR30349:SF64">
    <property type="entry name" value="PROPHAGE INTEGRASE INTD-RELATED"/>
    <property type="match status" value="1"/>
</dbReference>
<evidence type="ECO:0008006" key="10">
    <source>
        <dbReference type="Google" id="ProtNLM"/>
    </source>
</evidence>
<name>A0A126Q538_ALTMA</name>
<dbReference type="InterPro" id="IPR002104">
    <property type="entry name" value="Integrase_catalytic"/>
</dbReference>
<dbReference type="EMBL" id="CP014323">
    <property type="protein sequence ID" value="AMK00417.1"/>
    <property type="molecule type" value="Genomic_DNA"/>
</dbReference>
<dbReference type="NCBIfam" id="TIGR02249">
    <property type="entry name" value="integrase_gron"/>
    <property type="match status" value="1"/>
</dbReference>
<evidence type="ECO:0000259" key="7">
    <source>
        <dbReference type="PROSITE" id="PS51900"/>
    </source>
</evidence>
<accession>A0A126Q538</accession>
<evidence type="ECO:0000256" key="1">
    <source>
        <dbReference type="ARBA" id="ARBA00008857"/>
    </source>
</evidence>
<dbReference type="InterPro" id="IPR011946">
    <property type="entry name" value="Integrase_integron-type"/>
</dbReference>
<evidence type="ECO:0000256" key="5">
    <source>
        <dbReference type="PROSITE-ProRule" id="PRU01248"/>
    </source>
</evidence>
<evidence type="ECO:0000313" key="8">
    <source>
        <dbReference type="EMBL" id="AMK00417.1"/>
    </source>
</evidence>
<keyword evidence="2" id="KW-0229">DNA integration</keyword>
<dbReference type="InterPro" id="IPR010998">
    <property type="entry name" value="Integrase_recombinase_N"/>
</dbReference>
<gene>
    <name evidence="8" type="ORF">AVL55_12400</name>
</gene>
<keyword evidence="4" id="KW-0233">DNA recombination</keyword>
<dbReference type="Pfam" id="PF13495">
    <property type="entry name" value="Phage_int_SAM_4"/>
    <property type="match status" value="1"/>
</dbReference>
<feature type="domain" description="Tyr recombinase" evidence="6">
    <location>
        <begin position="105"/>
        <end position="318"/>
    </location>
</feature>
<dbReference type="Pfam" id="PF00589">
    <property type="entry name" value="Phage_integrase"/>
    <property type="match status" value="1"/>
</dbReference>
<dbReference type="GO" id="GO:0006310">
    <property type="term" value="P:DNA recombination"/>
    <property type="evidence" value="ECO:0007669"/>
    <property type="project" value="UniProtKB-KW"/>
</dbReference>
<evidence type="ECO:0000256" key="4">
    <source>
        <dbReference type="ARBA" id="ARBA00023172"/>
    </source>
</evidence>
<dbReference type="GO" id="GO:0015074">
    <property type="term" value="P:DNA integration"/>
    <property type="evidence" value="ECO:0007669"/>
    <property type="project" value="UniProtKB-KW"/>
</dbReference>
<dbReference type="GO" id="GO:0003677">
    <property type="term" value="F:DNA binding"/>
    <property type="evidence" value="ECO:0007669"/>
    <property type="project" value="UniProtKB-UniRule"/>
</dbReference>
<dbReference type="Gene3D" id="1.10.150.130">
    <property type="match status" value="1"/>
</dbReference>
<dbReference type="Gene3D" id="1.10.443.10">
    <property type="entry name" value="Intergrase catalytic core"/>
    <property type="match status" value="1"/>
</dbReference>
<evidence type="ECO:0000256" key="2">
    <source>
        <dbReference type="ARBA" id="ARBA00022908"/>
    </source>
</evidence>
<feature type="domain" description="Core-binding (CB)" evidence="7">
    <location>
        <begin position="12"/>
        <end position="87"/>
    </location>
</feature>
<evidence type="ECO:0000259" key="6">
    <source>
        <dbReference type="PROSITE" id="PS51898"/>
    </source>
</evidence>
<evidence type="ECO:0000313" key="9">
    <source>
        <dbReference type="Proteomes" id="UP000063991"/>
    </source>
</evidence>
<dbReference type="PROSITE" id="PS51900">
    <property type="entry name" value="CB"/>
    <property type="match status" value="1"/>
</dbReference>
<protein>
    <recommendedName>
        <fullName evidence="10">Integron integrase</fullName>
    </recommendedName>
</protein>
<dbReference type="SUPFAM" id="SSF56349">
    <property type="entry name" value="DNA breaking-rejoining enzymes"/>
    <property type="match status" value="1"/>
</dbReference>
<organism evidence="8 9">
    <name type="scientific">Alteromonas macleodii</name>
    <name type="common">Pseudoalteromonas macleodii</name>
    <dbReference type="NCBI Taxonomy" id="28108"/>
    <lineage>
        <taxon>Bacteria</taxon>
        <taxon>Pseudomonadati</taxon>
        <taxon>Pseudomonadota</taxon>
        <taxon>Gammaproteobacteria</taxon>
        <taxon>Alteromonadales</taxon>
        <taxon>Alteromonadaceae</taxon>
        <taxon>Alteromonas/Salinimonas group</taxon>
        <taxon>Alteromonas</taxon>
    </lineage>
</organism>